<keyword evidence="2" id="KW-0812">Transmembrane</keyword>
<dbReference type="AlphaFoldDB" id="A0A6G1KFN5"/>
<dbReference type="OrthoDB" id="3771823at2759"/>
<keyword evidence="3" id="KW-0732">Signal</keyword>
<protein>
    <recommendedName>
        <fullName evidence="6">Transmembrane protein</fullName>
    </recommendedName>
</protein>
<keyword evidence="2" id="KW-1133">Transmembrane helix</keyword>
<feature type="region of interest" description="Disordered" evidence="1">
    <location>
        <begin position="237"/>
        <end position="266"/>
    </location>
</feature>
<name>A0A6G1KFN5_9PLEO</name>
<reference evidence="4" key="1">
    <citation type="journal article" date="2020" name="Stud. Mycol.">
        <title>101 Dothideomycetes genomes: a test case for predicting lifestyles and emergence of pathogens.</title>
        <authorList>
            <person name="Haridas S."/>
            <person name="Albert R."/>
            <person name="Binder M."/>
            <person name="Bloem J."/>
            <person name="Labutti K."/>
            <person name="Salamov A."/>
            <person name="Andreopoulos B."/>
            <person name="Baker S."/>
            <person name="Barry K."/>
            <person name="Bills G."/>
            <person name="Bluhm B."/>
            <person name="Cannon C."/>
            <person name="Castanera R."/>
            <person name="Culley D."/>
            <person name="Daum C."/>
            <person name="Ezra D."/>
            <person name="Gonzalez J."/>
            <person name="Henrissat B."/>
            <person name="Kuo A."/>
            <person name="Liang C."/>
            <person name="Lipzen A."/>
            <person name="Lutzoni F."/>
            <person name="Magnuson J."/>
            <person name="Mondo S."/>
            <person name="Nolan M."/>
            <person name="Ohm R."/>
            <person name="Pangilinan J."/>
            <person name="Park H.-J."/>
            <person name="Ramirez L."/>
            <person name="Alfaro M."/>
            <person name="Sun H."/>
            <person name="Tritt A."/>
            <person name="Yoshinaga Y."/>
            <person name="Zwiers L.-H."/>
            <person name="Turgeon B."/>
            <person name="Goodwin S."/>
            <person name="Spatafora J."/>
            <person name="Crous P."/>
            <person name="Grigoriev I."/>
        </authorList>
    </citation>
    <scope>NUCLEOTIDE SEQUENCE</scope>
    <source>
        <strain evidence="4">CBS 279.74</strain>
    </source>
</reference>
<evidence type="ECO:0008006" key="6">
    <source>
        <dbReference type="Google" id="ProtNLM"/>
    </source>
</evidence>
<sequence length="396" mass="45221">MNNFNMSPSTALSLPRFLLVVSSTILTTVDAAPVTQTWTFTTRTSTTNPHSSHTHHLFPRSAKSRKIGINLCITISILVCAGLFFFLGMRKGKSGSWFCLPSNKTNLDEKREPFTSRFSMDRIRSWRPTLRWPWQKHTGPVFELEATERVRKNRRSWLWDRVREETGRPQTAPSAQTNTLASPVVVSPITPIVRSRDQIKMARRAEREKRGEMITRVGTIRRHDLDGVDLNVYEMPSSTSRRGTVHTIHDAEKSSNPPPSPTRSFTSKPANWFLHWRFVFEQGQDEKTGHLADKPSSPTAAPRRWYSVRSVKSSKSIARNESTKKQQANLQSRWSKSTIGTTHSVYELDGQGVPDMPTSPPPAYGRLSRQEMDWHGVDFMKKMYEKRLKPATTVDE</sequence>
<gene>
    <name evidence="4" type="ORF">K504DRAFT_500252</name>
</gene>
<dbReference type="Proteomes" id="UP000799428">
    <property type="component" value="Unassembled WGS sequence"/>
</dbReference>
<evidence type="ECO:0000256" key="1">
    <source>
        <dbReference type="SAM" id="MobiDB-lite"/>
    </source>
</evidence>
<proteinExistence type="predicted"/>
<evidence type="ECO:0000313" key="5">
    <source>
        <dbReference type="Proteomes" id="UP000799428"/>
    </source>
</evidence>
<feature type="chain" id="PRO_5026279576" description="Transmembrane protein" evidence="3">
    <location>
        <begin position="32"/>
        <end position="396"/>
    </location>
</feature>
<keyword evidence="2" id="KW-0472">Membrane</keyword>
<evidence type="ECO:0000256" key="2">
    <source>
        <dbReference type="SAM" id="Phobius"/>
    </source>
</evidence>
<keyword evidence="5" id="KW-1185">Reference proteome</keyword>
<feature type="signal peptide" evidence="3">
    <location>
        <begin position="1"/>
        <end position="31"/>
    </location>
</feature>
<feature type="transmembrane region" description="Helical" evidence="2">
    <location>
        <begin position="67"/>
        <end position="87"/>
    </location>
</feature>
<evidence type="ECO:0000256" key="3">
    <source>
        <dbReference type="SAM" id="SignalP"/>
    </source>
</evidence>
<evidence type="ECO:0000313" key="4">
    <source>
        <dbReference type="EMBL" id="KAF2711590.1"/>
    </source>
</evidence>
<organism evidence="4 5">
    <name type="scientific">Pleomassaria siparia CBS 279.74</name>
    <dbReference type="NCBI Taxonomy" id="1314801"/>
    <lineage>
        <taxon>Eukaryota</taxon>
        <taxon>Fungi</taxon>
        <taxon>Dikarya</taxon>
        <taxon>Ascomycota</taxon>
        <taxon>Pezizomycotina</taxon>
        <taxon>Dothideomycetes</taxon>
        <taxon>Pleosporomycetidae</taxon>
        <taxon>Pleosporales</taxon>
        <taxon>Pleomassariaceae</taxon>
        <taxon>Pleomassaria</taxon>
    </lineage>
</organism>
<accession>A0A6G1KFN5</accession>
<dbReference type="EMBL" id="MU005767">
    <property type="protein sequence ID" value="KAF2711590.1"/>
    <property type="molecule type" value="Genomic_DNA"/>
</dbReference>